<dbReference type="Gene3D" id="2.120.10.80">
    <property type="entry name" value="Kelch-type beta propeller"/>
    <property type="match status" value="1"/>
</dbReference>
<evidence type="ECO:0000256" key="5">
    <source>
        <dbReference type="SAM" id="SignalP"/>
    </source>
</evidence>
<keyword evidence="7" id="KW-1185">Reference proteome</keyword>
<feature type="transmembrane region" description="Helical" evidence="4">
    <location>
        <begin position="476"/>
        <end position="500"/>
    </location>
</feature>
<name>A0A8H6MN93_9PEZI</name>
<reference evidence="6 7" key="1">
    <citation type="journal article" date="2020" name="Phytopathology">
        <title>Genome Sequence Resources of Colletotrichum truncatum, C. plurivorum, C. musicola, and C. sojae: Four Species Pathogenic to Soybean (Glycine max).</title>
        <authorList>
            <person name="Rogerio F."/>
            <person name="Boufleur T.R."/>
            <person name="Ciampi-Guillardi M."/>
            <person name="Sukno S.A."/>
            <person name="Thon M.R."/>
            <person name="Massola Junior N.S."/>
            <person name="Baroncelli R."/>
        </authorList>
    </citation>
    <scope>NUCLEOTIDE SEQUENCE [LARGE SCALE GENOMIC DNA]</scope>
    <source>
        <strain evidence="6 7">LFN0009</strain>
    </source>
</reference>
<keyword evidence="4" id="KW-0812">Transmembrane</keyword>
<keyword evidence="1" id="KW-0880">Kelch repeat</keyword>
<evidence type="ECO:0000313" key="6">
    <source>
        <dbReference type="EMBL" id="KAF6802849.1"/>
    </source>
</evidence>
<dbReference type="PANTHER" id="PTHR46093">
    <property type="entry name" value="ACYL-COA-BINDING DOMAIN-CONTAINING PROTEIN 5"/>
    <property type="match status" value="1"/>
</dbReference>
<evidence type="ECO:0000256" key="4">
    <source>
        <dbReference type="SAM" id="Phobius"/>
    </source>
</evidence>
<dbReference type="PANTHER" id="PTHR46093:SF18">
    <property type="entry name" value="FIBRONECTIN TYPE-III DOMAIN-CONTAINING PROTEIN"/>
    <property type="match status" value="1"/>
</dbReference>
<keyword evidence="4" id="KW-0472">Membrane</keyword>
<evidence type="ECO:0000256" key="3">
    <source>
        <dbReference type="SAM" id="MobiDB-lite"/>
    </source>
</evidence>
<keyword evidence="5" id="KW-0732">Signal</keyword>
<protein>
    <submittedName>
        <fullName evidence="6">Kelch repeat protein</fullName>
    </submittedName>
</protein>
<feature type="chain" id="PRO_5034242955" evidence="5">
    <location>
        <begin position="30"/>
        <end position="563"/>
    </location>
</feature>
<dbReference type="SUPFAM" id="SSF117281">
    <property type="entry name" value="Kelch motif"/>
    <property type="match status" value="1"/>
</dbReference>
<gene>
    <name evidence="6" type="ORF">CSOJ01_11321</name>
</gene>
<keyword evidence="4" id="KW-1133">Transmembrane helix</keyword>
<feature type="region of interest" description="Disordered" evidence="3">
    <location>
        <begin position="438"/>
        <end position="477"/>
    </location>
</feature>
<evidence type="ECO:0000256" key="1">
    <source>
        <dbReference type="ARBA" id="ARBA00022441"/>
    </source>
</evidence>
<organism evidence="6 7">
    <name type="scientific">Colletotrichum sojae</name>
    <dbReference type="NCBI Taxonomy" id="2175907"/>
    <lineage>
        <taxon>Eukaryota</taxon>
        <taxon>Fungi</taxon>
        <taxon>Dikarya</taxon>
        <taxon>Ascomycota</taxon>
        <taxon>Pezizomycotina</taxon>
        <taxon>Sordariomycetes</taxon>
        <taxon>Hypocreomycetidae</taxon>
        <taxon>Glomerellales</taxon>
        <taxon>Glomerellaceae</taxon>
        <taxon>Colletotrichum</taxon>
        <taxon>Colletotrichum orchidearum species complex</taxon>
    </lineage>
</organism>
<dbReference type="InterPro" id="IPR015915">
    <property type="entry name" value="Kelch-typ_b-propeller"/>
</dbReference>
<evidence type="ECO:0000256" key="2">
    <source>
        <dbReference type="ARBA" id="ARBA00022737"/>
    </source>
</evidence>
<comment type="caution">
    <text evidence="6">The sequence shown here is derived from an EMBL/GenBank/DDBJ whole genome shotgun (WGS) entry which is preliminary data.</text>
</comment>
<dbReference type="AlphaFoldDB" id="A0A8H6MN93"/>
<sequence>MTFFSLPSRLPLALTVFCISILFLPTIVAQGPSDVPPASSFLRRATARAVVIGDYLYIDGGEVSQLDSRGTKHVESFRNSSAVNSTLSINLSQSWSSSTVSIRTIPKSPMTMTGQALWNHDGVLYIWGGHVPNFLPYALGPPASWKFTTDGRGGGSWSEDTPNNPTEFNELLRSEDGSYVTTPSAAFWVGGVTGPTIHDTDTALERHLVPGLVSFNFTTKSWKSETTTGIFSANGTLQRGSAQYVPPFGPNGLVMLLGGTRGPERVPSHYLGFQNVTFFDPVTRAWYWQMTTGNAPTMRTFLCAAGVAGKNGTYEIFVFGGLSEQDKPYDDVFILSLPAFTWTTVPYAPKNRRYLHSCVVGGKRQMLVVGGLGDEHWDTLTPDPWPQGLGIFDMTDLEWKTEYNANAEDYETPSTVKTWYDQNALESVEWSSPQVKELFLPGTPKDDPNNDPKDDPNNDPKDDPNNDPKDEKTTPVGAIVGGVVGGVAAIALAGAVFWFMRRRKRRATPRTGYPPDQADSKTTPFHVSTHQPEHHYQSVELSSPVEVQADVPGGRGHRAELSG</sequence>
<keyword evidence="2" id="KW-0677">Repeat</keyword>
<feature type="compositionally biased region" description="Basic and acidic residues" evidence="3">
    <location>
        <begin position="444"/>
        <end position="473"/>
    </location>
</feature>
<dbReference type="EMBL" id="WIGN01000257">
    <property type="protein sequence ID" value="KAF6802849.1"/>
    <property type="molecule type" value="Genomic_DNA"/>
</dbReference>
<feature type="region of interest" description="Disordered" evidence="3">
    <location>
        <begin position="506"/>
        <end position="563"/>
    </location>
</feature>
<dbReference type="Proteomes" id="UP000652219">
    <property type="component" value="Unassembled WGS sequence"/>
</dbReference>
<accession>A0A8H6MN93</accession>
<evidence type="ECO:0000313" key="7">
    <source>
        <dbReference type="Proteomes" id="UP000652219"/>
    </source>
</evidence>
<feature type="compositionally biased region" description="Polar residues" evidence="3">
    <location>
        <begin position="520"/>
        <end position="530"/>
    </location>
</feature>
<dbReference type="Pfam" id="PF24681">
    <property type="entry name" value="Kelch_KLHDC2_KLHL20_DRC7"/>
    <property type="match status" value="1"/>
</dbReference>
<feature type="signal peptide" evidence="5">
    <location>
        <begin position="1"/>
        <end position="29"/>
    </location>
</feature>
<proteinExistence type="predicted"/>